<proteinExistence type="predicted"/>
<gene>
    <name evidence="2" type="ORF">PV05_01713</name>
</gene>
<keyword evidence="3" id="KW-1185">Reference proteome</keyword>
<accession>A0A0D2DH43</accession>
<evidence type="ECO:0000313" key="2">
    <source>
        <dbReference type="EMBL" id="KIW61612.1"/>
    </source>
</evidence>
<dbReference type="RefSeq" id="XP_013322196.1">
    <property type="nucleotide sequence ID" value="XM_013466742.1"/>
</dbReference>
<dbReference type="GeneID" id="25323621"/>
<dbReference type="EMBL" id="KN847317">
    <property type="protein sequence ID" value="KIW61612.1"/>
    <property type="molecule type" value="Genomic_DNA"/>
</dbReference>
<evidence type="ECO:0000256" key="1">
    <source>
        <dbReference type="SAM" id="SignalP"/>
    </source>
</evidence>
<organism evidence="2 3">
    <name type="scientific">Exophiala xenobiotica</name>
    <dbReference type="NCBI Taxonomy" id="348802"/>
    <lineage>
        <taxon>Eukaryota</taxon>
        <taxon>Fungi</taxon>
        <taxon>Dikarya</taxon>
        <taxon>Ascomycota</taxon>
        <taxon>Pezizomycotina</taxon>
        <taxon>Eurotiomycetes</taxon>
        <taxon>Chaetothyriomycetidae</taxon>
        <taxon>Chaetothyriales</taxon>
        <taxon>Herpotrichiellaceae</taxon>
        <taxon>Exophiala</taxon>
    </lineage>
</organism>
<keyword evidence="1" id="KW-0732">Signal</keyword>
<name>A0A0D2DH43_9EURO</name>
<feature type="chain" id="PRO_5002240433" evidence="1">
    <location>
        <begin position="25"/>
        <end position="273"/>
    </location>
</feature>
<dbReference type="HOGENOM" id="CLU_1219656_0_0_1"/>
<dbReference type="Proteomes" id="UP000054342">
    <property type="component" value="Unassembled WGS sequence"/>
</dbReference>
<evidence type="ECO:0000313" key="3">
    <source>
        <dbReference type="Proteomes" id="UP000054342"/>
    </source>
</evidence>
<feature type="signal peptide" evidence="1">
    <location>
        <begin position="1"/>
        <end position="24"/>
    </location>
</feature>
<dbReference type="InterPro" id="IPR021851">
    <property type="entry name" value="DUF3455"/>
</dbReference>
<sequence>MVVLNSALWLTAISLSRCIPVTEAARLFSRRSDLDAIPPINVSTAGWTVPLQGSQTCNSNGACEYHSVATVLKNLQQFAGTDTLTAPPADKHLEYLAIARGLYFYTCSGAGPSETPVFESQSTQLYNAAPLVTQLKTEATFHALVPQLYDYNYAQLDNSTLECFGTIGTDNNTAVVTLFEIATFEAIADESILAPNDPDENGRWAHSTSPGKSWDIYRVEVVGGGPPVCGSENTTYEKDYAAEYWFFHSEGEDLWTDVYINDQGDATKTRVLI</sequence>
<reference evidence="2 3" key="1">
    <citation type="submission" date="2015-01" db="EMBL/GenBank/DDBJ databases">
        <title>The Genome Sequence of Exophiala xenobiotica CBS118157.</title>
        <authorList>
            <consortium name="The Broad Institute Genomics Platform"/>
            <person name="Cuomo C."/>
            <person name="de Hoog S."/>
            <person name="Gorbushina A."/>
            <person name="Stielow B."/>
            <person name="Teixiera M."/>
            <person name="Abouelleil A."/>
            <person name="Chapman S.B."/>
            <person name="Priest M."/>
            <person name="Young S.K."/>
            <person name="Wortman J."/>
            <person name="Nusbaum C."/>
            <person name="Birren B."/>
        </authorList>
    </citation>
    <scope>NUCLEOTIDE SEQUENCE [LARGE SCALE GENOMIC DNA]</scope>
    <source>
        <strain evidence="2 3">CBS 118157</strain>
    </source>
</reference>
<dbReference type="AlphaFoldDB" id="A0A0D2DH43"/>
<protein>
    <submittedName>
        <fullName evidence="2">Uncharacterized protein</fullName>
    </submittedName>
</protein>
<dbReference type="Pfam" id="PF11937">
    <property type="entry name" value="DUF3455"/>
    <property type="match status" value="1"/>
</dbReference>
<dbReference type="OrthoDB" id="1859733at2759"/>